<dbReference type="AlphaFoldDB" id="A0A517U2Z2"/>
<evidence type="ECO:0000256" key="1">
    <source>
        <dbReference type="ARBA" id="ARBA00022679"/>
    </source>
</evidence>
<protein>
    <submittedName>
        <fullName evidence="4">CDP-alcohol phosphatidyltransferase</fullName>
    </submittedName>
</protein>
<comment type="similarity">
    <text evidence="2">Belongs to the CDP-alcohol phosphatidyltransferase class-I family.</text>
</comment>
<feature type="transmembrane region" description="Helical" evidence="3">
    <location>
        <begin position="12"/>
        <end position="33"/>
    </location>
</feature>
<keyword evidence="1 2" id="KW-0808">Transferase</keyword>
<keyword evidence="3" id="KW-0472">Membrane</keyword>
<sequence>MRRIRAVSAFPTLFTLGNLVCGFFAIVVAARIAKPGDSIDFVPSPKLDSARELIASVDPTHNVMLCGVLIFTAMLCDMFDGQVARIAKVTSDFGAQLDSLCDVVSFGVAPGILLVKMCPQFTQVHNMAIWTIAAFYACCAAMRLARFNVEIDDEDDHSSFEGLPSPAAAAVIASFAVFSYTVRNEIHYVRFEGFDWWLQRLMPLVALAIALLMVSRIPYPHIVTHLVRGQKSFPQLVGIVFVIMAVITAAAYAIPALCGLYALTPPLVHGWRWYGRRRRLLAQKAG</sequence>
<name>A0A517U2Z2_9BACT</name>
<feature type="transmembrane region" description="Helical" evidence="3">
    <location>
        <begin position="236"/>
        <end position="263"/>
    </location>
</feature>
<gene>
    <name evidence="4" type="ORF">I41_42000</name>
</gene>
<evidence type="ECO:0000313" key="5">
    <source>
        <dbReference type="Proteomes" id="UP000317909"/>
    </source>
</evidence>
<dbReference type="GO" id="GO:0016780">
    <property type="term" value="F:phosphotransferase activity, for other substituted phosphate groups"/>
    <property type="evidence" value="ECO:0007669"/>
    <property type="project" value="InterPro"/>
</dbReference>
<dbReference type="RefSeq" id="WP_145434699.1">
    <property type="nucleotide sequence ID" value="NZ_CP036339.1"/>
</dbReference>
<evidence type="ECO:0000313" key="4">
    <source>
        <dbReference type="EMBL" id="QDT74994.1"/>
    </source>
</evidence>
<dbReference type="PROSITE" id="PS00379">
    <property type="entry name" value="CDP_ALCOHOL_P_TRANSF"/>
    <property type="match status" value="1"/>
</dbReference>
<dbReference type="KEGG" id="llh:I41_42000"/>
<dbReference type="InterPro" id="IPR043130">
    <property type="entry name" value="CDP-OH_PTrfase_TM_dom"/>
</dbReference>
<feature type="transmembrane region" description="Helical" evidence="3">
    <location>
        <begin position="197"/>
        <end position="215"/>
    </location>
</feature>
<evidence type="ECO:0000256" key="2">
    <source>
        <dbReference type="RuleBase" id="RU003750"/>
    </source>
</evidence>
<accession>A0A517U2Z2</accession>
<proteinExistence type="inferred from homology"/>
<dbReference type="Gene3D" id="1.20.120.1760">
    <property type="match status" value="1"/>
</dbReference>
<dbReference type="OrthoDB" id="9777147at2"/>
<keyword evidence="3" id="KW-1133">Transmembrane helix</keyword>
<dbReference type="InterPro" id="IPR000462">
    <property type="entry name" value="CDP-OH_P_trans"/>
</dbReference>
<reference evidence="4 5" key="1">
    <citation type="submission" date="2019-02" db="EMBL/GenBank/DDBJ databases">
        <title>Deep-cultivation of Planctomycetes and their phenomic and genomic characterization uncovers novel biology.</title>
        <authorList>
            <person name="Wiegand S."/>
            <person name="Jogler M."/>
            <person name="Boedeker C."/>
            <person name="Pinto D."/>
            <person name="Vollmers J."/>
            <person name="Rivas-Marin E."/>
            <person name="Kohn T."/>
            <person name="Peeters S.H."/>
            <person name="Heuer A."/>
            <person name="Rast P."/>
            <person name="Oberbeckmann S."/>
            <person name="Bunk B."/>
            <person name="Jeske O."/>
            <person name="Meyerdierks A."/>
            <person name="Storesund J.E."/>
            <person name="Kallscheuer N."/>
            <person name="Luecker S."/>
            <person name="Lage O.M."/>
            <person name="Pohl T."/>
            <person name="Merkel B.J."/>
            <person name="Hornburger P."/>
            <person name="Mueller R.-W."/>
            <person name="Bruemmer F."/>
            <person name="Labrenz M."/>
            <person name="Spormann A.M."/>
            <person name="Op den Camp H."/>
            <person name="Overmann J."/>
            <person name="Amann R."/>
            <person name="Jetten M.S.M."/>
            <person name="Mascher T."/>
            <person name="Medema M.H."/>
            <person name="Devos D.P."/>
            <person name="Kaster A.-K."/>
            <person name="Ovreas L."/>
            <person name="Rohde M."/>
            <person name="Galperin M.Y."/>
            <person name="Jogler C."/>
        </authorList>
    </citation>
    <scope>NUCLEOTIDE SEQUENCE [LARGE SCALE GENOMIC DNA]</scope>
    <source>
        <strain evidence="4 5">I41</strain>
    </source>
</reference>
<evidence type="ECO:0000256" key="3">
    <source>
        <dbReference type="SAM" id="Phobius"/>
    </source>
</evidence>
<organism evidence="4 5">
    <name type="scientific">Lacipirellula limnantheis</name>
    <dbReference type="NCBI Taxonomy" id="2528024"/>
    <lineage>
        <taxon>Bacteria</taxon>
        <taxon>Pseudomonadati</taxon>
        <taxon>Planctomycetota</taxon>
        <taxon>Planctomycetia</taxon>
        <taxon>Pirellulales</taxon>
        <taxon>Lacipirellulaceae</taxon>
        <taxon>Lacipirellula</taxon>
    </lineage>
</organism>
<dbReference type="InterPro" id="IPR048254">
    <property type="entry name" value="CDP_ALCOHOL_P_TRANSF_CS"/>
</dbReference>
<dbReference type="GO" id="GO:0016020">
    <property type="term" value="C:membrane"/>
    <property type="evidence" value="ECO:0007669"/>
    <property type="project" value="InterPro"/>
</dbReference>
<keyword evidence="3" id="KW-0812">Transmembrane</keyword>
<feature type="transmembrane region" description="Helical" evidence="3">
    <location>
        <begin position="97"/>
        <end position="115"/>
    </location>
</feature>
<dbReference type="EMBL" id="CP036339">
    <property type="protein sequence ID" value="QDT74994.1"/>
    <property type="molecule type" value="Genomic_DNA"/>
</dbReference>
<dbReference type="GO" id="GO:0008654">
    <property type="term" value="P:phospholipid biosynthetic process"/>
    <property type="evidence" value="ECO:0007669"/>
    <property type="project" value="InterPro"/>
</dbReference>
<dbReference type="Pfam" id="PF01066">
    <property type="entry name" value="CDP-OH_P_transf"/>
    <property type="match status" value="1"/>
</dbReference>
<feature type="transmembrane region" description="Helical" evidence="3">
    <location>
        <begin position="166"/>
        <end position="182"/>
    </location>
</feature>
<feature type="transmembrane region" description="Helical" evidence="3">
    <location>
        <begin position="127"/>
        <end position="145"/>
    </location>
</feature>
<keyword evidence="5" id="KW-1185">Reference proteome</keyword>
<dbReference type="Proteomes" id="UP000317909">
    <property type="component" value="Chromosome"/>
</dbReference>